<accession>A0A563DBN2</accession>
<sequence>MDTQERIKDRILRRAAQTWGYTDSELETSFDPIVSLLLEACSSELEKISAELNNSRSRIIERLLEIMSPENKTGVIPARSIMHVVPLENNFTISLEHQFQCKKTIQNIYDPLNPTVKEICFGPTLPFKLTQASLEYLAYGNSLFSLKRIIHKDPLGKIKSHLSPGELWLGLKCPKDETVIEKLMFFTDIRNISQREVFYNYLKQAKFYINNKQVSFKEGYNVPNFKIDIDAVVNKNYNKINQLYTDVNNFYADKFIHLEEDISLEEEGIFDLPKELEETFKDKNLNIQESGDIVWIKIQFPEVVINDILENVMLYVNSIPVLNKKLLNQSQTIDSFINYIPLSSDDTFLDLGIIHDSRGFKYHIKEFSEGNLEIGDATLRHTGVTRFDERNASELIQYLIELLKDESASFTVIGGDFIDGTIREVNQLIATLEQHIKEKKFTKTSFPYVIIRPKSPETKGDNDMFTITYWVTSGEDANDLRVGTRLDGVLAGDFVPNSAMLISTSVGGKTRLSTQEKIISYREALLTRGRVVTFADIKTFCLNHFKFSISSVEVRKGTKVDSSTNKGFVRTIDIVLTRNDKAEYQVSDFEWQYLCDNLLHKLDYVSSNVYPYRLIVK</sequence>
<dbReference type="OrthoDB" id="1090083at2"/>
<evidence type="ECO:0000313" key="2">
    <source>
        <dbReference type="Proteomes" id="UP000319499"/>
    </source>
</evidence>
<keyword evidence="2" id="KW-1185">Reference proteome</keyword>
<dbReference type="RefSeq" id="WP_146292671.1">
    <property type="nucleotide sequence ID" value="NZ_SELH01000021.1"/>
</dbReference>
<dbReference type="Proteomes" id="UP000319499">
    <property type="component" value="Unassembled WGS sequence"/>
</dbReference>
<organism evidence="1 2">
    <name type="scientific">Apibacter muscae</name>
    <dbReference type="NCBI Taxonomy" id="2509004"/>
    <lineage>
        <taxon>Bacteria</taxon>
        <taxon>Pseudomonadati</taxon>
        <taxon>Bacteroidota</taxon>
        <taxon>Flavobacteriia</taxon>
        <taxon>Flavobacteriales</taxon>
        <taxon>Weeksellaceae</taxon>
        <taxon>Apibacter</taxon>
    </lineage>
</organism>
<proteinExistence type="predicted"/>
<name>A0A563DBN2_9FLAO</name>
<dbReference type="AlphaFoldDB" id="A0A563DBN2"/>
<gene>
    <name evidence="1" type="ORF">ETU09_06430</name>
</gene>
<comment type="caution">
    <text evidence="1">The sequence shown here is derived from an EMBL/GenBank/DDBJ whole genome shotgun (WGS) entry which is preliminary data.</text>
</comment>
<dbReference type="EMBL" id="SELH01000021">
    <property type="protein sequence ID" value="TWP27728.1"/>
    <property type="molecule type" value="Genomic_DNA"/>
</dbReference>
<evidence type="ECO:0000313" key="1">
    <source>
        <dbReference type="EMBL" id="TWP27728.1"/>
    </source>
</evidence>
<protein>
    <submittedName>
        <fullName evidence="1">Uncharacterized protein</fullName>
    </submittedName>
</protein>
<reference evidence="1 2" key="1">
    <citation type="submission" date="2019-02" db="EMBL/GenBank/DDBJ databases">
        <title>Apibacter muscae sp. nov.: a novel member of the house fly microbiota.</title>
        <authorList>
            <person name="Park R."/>
        </authorList>
    </citation>
    <scope>NUCLEOTIDE SEQUENCE [LARGE SCALE GENOMIC DNA]</scope>
    <source>
        <strain evidence="1 2">AL1</strain>
    </source>
</reference>